<dbReference type="PROSITE" id="PS50977">
    <property type="entry name" value="HTH_TETR_2"/>
    <property type="match status" value="1"/>
</dbReference>
<keyword evidence="7" id="KW-1185">Reference proteome</keyword>
<protein>
    <submittedName>
        <fullName evidence="6">TetR/AcrR family transcriptional regulator</fullName>
    </submittedName>
</protein>
<evidence type="ECO:0000256" key="2">
    <source>
        <dbReference type="ARBA" id="ARBA00023125"/>
    </source>
</evidence>
<dbReference type="InterPro" id="IPR001647">
    <property type="entry name" value="HTH_TetR"/>
</dbReference>
<keyword evidence="2 4" id="KW-0238">DNA-binding</keyword>
<dbReference type="RefSeq" id="WP_308197378.1">
    <property type="nucleotide sequence ID" value="NZ_JAIVFL010000001.1"/>
</dbReference>
<dbReference type="Pfam" id="PF16925">
    <property type="entry name" value="TetR_C_13"/>
    <property type="match status" value="1"/>
</dbReference>
<keyword evidence="1" id="KW-0805">Transcription regulation</keyword>
<dbReference type="Gene3D" id="1.10.357.10">
    <property type="entry name" value="Tetracycline Repressor, domain 2"/>
    <property type="match status" value="1"/>
</dbReference>
<dbReference type="PRINTS" id="PR00455">
    <property type="entry name" value="HTHTETR"/>
</dbReference>
<evidence type="ECO:0000313" key="6">
    <source>
        <dbReference type="EMBL" id="MCI4675888.1"/>
    </source>
</evidence>
<dbReference type="InterPro" id="IPR009057">
    <property type="entry name" value="Homeodomain-like_sf"/>
</dbReference>
<evidence type="ECO:0000256" key="3">
    <source>
        <dbReference type="ARBA" id="ARBA00023163"/>
    </source>
</evidence>
<evidence type="ECO:0000313" key="7">
    <source>
        <dbReference type="Proteomes" id="UP001139068"/>
    </source>
</evidence>
<gene>
    <name evidence="6" type="ORF">K9U37_13770</name>
</gene>
<dbReference type="Pfam" id="PF00440">
    <property type="entry name" value="TetR_N"/>
    <property type="match status" value="1"/>
</dbReference>
<dbReference type="PROSITE" id="PS01081">
    <property type="entry name" value="HTH_TETR_1"/>
    <property type="match status" value="1"/>
</dbReference>
<accession>A0ABS9YYU3</accession>
<evidence type="ECO:0000256" key="4">
    <source>
        <dbReference type="PROSITE-ProRule" id="PRU00335"/>
    </source>
</evidence>
<feature type="domain" description="HTH tetR-type" evidence="5">
    <location>
        <begin position="11"/>
        <end position="71"/>
    </location>
</feature>
<dbReference type="SUPFAM" id="SSF48498">
    <property type="entry name" value="Tetracyclin repressor-like, C-terminal domain"/>
    <property type="match status" value="1"/>
</dbReference>
<organism evidence="6 7">
    <name type="scientific">Candidatus Mycolicibacterium alkanivorans</name>
    <dbReference type="NCBI Taxonomy" id="2954114"/>
    <lineage>
        <taxon>Bacteria</taxon>
        <taxon>Bacillati</taxon>
        <taxon>Actinomycetota</taxon>
        <taxon>Actinomycetes</taxon>
        <taxon>Mycobacteriales</taxon>
        <taxon>Mycobacteriaceae</taxon>
        <taxon>Mycolicibacterium</taxon>
    </lineage>
</organism>
<reference evidence="6" key="1">
    <citation type="journal article" date="2022" name="ISME J.">
        <title>Identification of active gaseous-alkane degraders at natural gas seeps.</title>
        <authorList>
            <person name="Farhan Ul Haque M."/>
            <person name="Hernandez M."/>
            <person name="Crombie A.T."/>
            <person name="Murrell J.C."/>
        </authorList>
    </citation>
    <scope>NUCLEOTIDE SEQUENCE</scope>
    <source>
        <strain evidence="6">ANDR5</strain>
    </source>
</reference>
<dbReference type="InterPro" id="IPR036271">
    <property type="entry name" value="Tet_transcr_reg_TetR-rel_C_sf"/>
</dbReference>
<dbReference type="InterPro" id="IPR011075">
    <property type="entry name" value="TetR_C"/>
</dbReference>
<feature type="DNA-binding region" description="H-T-H motif" evidence="4">
    <location>
        <begin position="34"/>
        <end position="53"/>
    </location>
</feature>
<comment type="caution">
    <text evidence="6">The sequence shown here is derived from an EMBL/GenBank/DDBJ whole genome shotgun (WGS) entry which is preliminary data.</text>
</comment>
<sequence length="213" mass="23130">MSSTPVTPKGAATRAFLLQAAAEVFAERGYTETTMAELITRSGLTKGAFYFHFSSKEQLALAVIEEKQHQWIDSVQAAISAEPRAIDQLRLVARALVRIHRDDPSAFSVSRLTRDLSRIPHVTDLVRDHMRAWVGLLASLVSQAQADEDLPDTIEANDLAALLVAATDGLKDLGSLIDAPTRARRAFERRMNALIALVDALGVRPANAGSSDT</sequence>
<dbReference type="InterPro" id="IPR023772">
    <property type="entry name" value="DNA-bd_HTH_TetR-type_CS"/>
</dbReference>
<dbReference type="SUPFAM" id="SSF46689">
    <property type="entry name" value="Homeodomain-like"/>
    <property type="match status" value="1"/>
</dbReference>
<proteinExistence type="predicted"/>
<dbReference type="EMBL" id="JAIVFL010000001">
    <property type="protein sequence ID" value="MCI4675888.1"/>
    <property type="molecule type" value="Genomic_DNA"/>
</dbReference>
<dbReference type="PANTHER" id="PTHR47506:SF1">
    <property type="entry name" value="HTH-TYPE TRANSCRIPTIONAL REGULATOR YJDC"/>
    <property type="match status" value="1"/>
</dbReference>
<dbReference type="Proteomes" id="UP001139068">
    <property type="component" value="Unassembled WGS sequence"/>
</dbReference>
<evidence type="ECO:0000259" key="5">
    <source>
        <dbReference type="PROSITE" id="PS50977"/>
    </source>
</evidence>
<keyword evidence="3" id="KW-0804">Transcription</keyword>
<name>A0ABS9YYU3_9MYCO</name>
<evidence type="ECO:0000256" key="1">
    <source>
        <dbReference type="ARBA" id="ARBA00023015"/>
    </source>
</evidence>
<dbReference type="PANTHER" id="PTHR47506">
    <property type="entry name" value="TRANSCRIPTIONAL REGULATORY PROTEIN"/>
    <property type="match status" value="1"/>
</dbReference>